<evidence type="ECO:0000313" key="1">
    <source>
        <dbReference type="EMBL" id="AXH44407.1"/>
    </source>
</evidence>
<keyword evidence="2" id="KW-1185">Reference proteome</keyword>
<name>A0A345KN05_9CAUD</name>
<protein>
    <submittedName>
        <fullName evidence="1">Uncharacterized protein</fullName>
    </submittedName>
</protein>
<organism evidence="1 2">
    <name type="scientific">Arthrobacter phage MargaretKali</name>
    <dbReference type="NCBI Taxonomy" id="2250414"/>
    <lineage>
        <taxon>Viruses</taxon>
        <taxon>Duplodnaviria</taxon>
        <taxon>Heunggongvirae</taxon>
        <taxon>Uroviricota</taxon>
        <taxon>Caudoviricetes</taxon>
        <taxon>Kumottavirus</taxon>
        <taxon>Kumottavirus margaretkali</taxon>
    </lineage>
</organism>
<proteinExistence type="predicted"/>
<dbReference type="EMBL" id="MH450123">
    <property type="protein sequence ID" value="AXH44407.1"/>
    <property type="molecule type" value="Genomic_DNA"/>
</dbReference>
<evidence type="ECO:0000313" key="2">
    <source>
        <dbReference type="Proteomes" id="UP000257231"/>
    </source>
</evidence>
<dbReference type="GeneID" id="77925057"/>
<accession>A0A345KN05</accession>
<gene>
    <name evidence="1" type="primary">27</name>
    <name evidence="1" type="ORF">SEA_MARGARETKALI_27</name>
</gene>
<dbReference type="KEGG" id="vg:77925057"/>
<sequence length="147" mass="16828">MPCSPASFSMVKVTSTPSFWHDSPVPIPKQAVFVIEGVTYELAEAERVGRVGAVRTWPPNERPKVHARIQLTDGGTTTVYAEATAWNQNQIHVRFHDDNNDSLTTWAPKTDVRPVTESEWDIDQYNRTPEWSRPIRWGHRMPGFLRD</sequence>
<reference evidence="2" key="1">
    <citation type="submission" date="2018-06" db="EMBL/GenBank/DDBJ databases">
        <authorList>
            <person name="Zhirakovskaya E."/>
        </authorList>
    </citation>
    <scope>NUCLEOTIDE SEQUENCE [LARGE SCALE GENOMIC DNA]</scope>
</reference>
<dbReference type="RefSeq" id="YP_010649509.1">
    <property type="nucleotide sequence ID" value="NC_070769.1"/>
</dbReference>
<dbReference type="Proteomes" id="UP000257231">
    <property type="component" value="Segment"/>
</dbReference>